<dbReference type="EMBL" id="BGPR01001945">
    <property type="protein sequence ID" value="GBM64800.1"/>
    <property type="molecule type" value="Genomic_DNA"/>
</dbReference>
<comment type="caution">
    <text evidence="1">The sequence shown here is derived from an EMBL/GenBank/DDBJ whole genome shotgun (WGS) entry which is preliminary data.</text>
</comment>
<evidence type="ECO:0000313" key="1">
    <source>
        <dbReference type="EMBL" id="GBM64800.1"/>
    </source>
</evidence>
<gene>
    <name evidence="1" type="ORF">AVEN_10220_1</name>
</gene>
<dbReference type="Proteomes" id="UP000499080">
    <property type="component" value="Unassembled WGS sequence"/>
</dbReference>
<accession>A0A4Y2HHR0</accession>
<reference evidence="1 2" key="1">
    <citation type="journal article" date="2019" name="Sci. Rep.">
        <title>Orb-weaving spider Araneus ventricosus genome elucidates the spidroin gene catalogue.</title>
        <authorList>
            <person name="Kono N."/>
            <person name="Nakamura H."/>
            <person name="Ohtoshi R."/>
            <person name="Moran D.A.P."/>
            <person name="Shinohara A."/>
            <person name="Yoshida Y."/>
            <person name="Fujiwara M."/>
            <person name="Mori M."/>
            <person name="Tomita M."/>
            <person name="Arakawa K."/>
        </authorList>
    </citation>
    <scope>NUCLEOTIDE SEQUENCE [LARGE SCALE GENOMIC DNA]</scope>
</reference>
<proteinExistence type="predicted"/>
<dbReference type="AlphaFoldDB" id="A0A4Y2HHR0"/>
<name>A0A4Y2HHR0_ARAVE</name>
<keyword evidence="2" id="KW-1185">Reference proteome</keyword>
<evidence type="ECO:0000313" key="2">
    <source>
        <dbReference type="Proteomes" id="UP000499080"/>
    </source>
</evidence>
<sequence>MPLRQLNQLDGHGTIRKDRCFSGCNKVKKAVAFPMLRLRCKNSLQNFTGKYSSSPYSPDLPASDFQILLQLKSFLSLVPLCHLQKKDPAVISSIINDISFLMEIQDTVSPL</sequence>
<organism evidence="1 2">
    <name type="scientific">Araneus ventricosus</name>
    <name type="common">Orbweaver spider</name>
    <name type="synonym">Epeira ventricosa</name>
    <dbReference type="NCBI Taxonomy" id="182803"/>
    <lineage>
        <taxon>Eukaryota</taxon>
        <taxon>Metazoa</taxon>
        <taxon>Ecdysozoa</taxon>
        <taxon>Arthropoda</taxon>
        <taxon>Chelicerata</taxon>
        <taxon>Arachnida</taxon>
        <taxon>Araneae</taxon>
        <taxon>Araneomorphae</taxon>
        <taxon>Entelegynae</taxon>
        <taxon>Araneoidea</taxon>
        <taxon>Araneidae</taxon>
        <taxon>Araneus</taxon>
    </lineage>
</organism>
<protein>
    <submittedName>
        <fullName evidence="1">Uncharacterized protein</fullName>
    </submittedName>
</protein>